<dbReference type="OrthoDB" id="2757553at2759"/>
<sequence>MDHDSWSFLVKRWSEDYENYQRLQHELAVSKEECERLRGEVRTLQQKTEQQECSNPVIPQTSVKDVHDHSQRELYGAEAGIEKARSEYTKLRDLLQASTAQIESLRTENKALREALNSQEGQAQDQRVTNKPDDTQSTVAATQALKVENAGLCEERDKLLQQCNQHLTKLHSFQISVTAAHAENTRLHKQIQEATGQIQQLQDEMEKITAMTTKFEDIKLGYKRRIDSQCQEAQQLKHLIDVRSAENKELQDKVANLKDSLSKSREHNKSLTSMVANLQDIMQHKSAGVCFDSPSNKTLKKDGMEQCKPTIPDQLPQLPGSLVSTSNKQPQLTPMPRERHEAFANSPQVIPEISGDLETSKFLFERSFLTSTIGGNRQSLIVRVVNSQTTLAKSKQISTYLCPSLDHNPWCPTTPGQHGYMFVGLGREKDTFLEPQNYHVFVGLLKDVSYKRRQYSYVGVYRAVRVQPLTVDEWNTLSESVKTTYVSRTKEKVNHNGSLAQMRTAYDGGELAVPCVKLECIDFDNTLFTSLVQLNSNSAEMSGQSPLSGKRRRVSLEDSANGSQRKSRTRKSFIELS</sequence>
<evidence type="ECO:0000256" key="2">
    <source>
        <dbReference type="SAM" id="MobiDB-lite"/>
    </source>
</evidence>
<name>A0A2A9NWP0_9AGAR</name>
<dbReference type="AlphaFoldDB" id="A0A2A9NWP0"/>
<feature type="region of interest" description="Disordered" evidence="2">
    <location>
        <begin position="117"/>
        <end position="136"/>
    </location>
</feature>
<dbReference type="Gene3D" id="1.20.5.170">
    <property type="match status" value="1"/>
</dbReference>
<feature type="domain" description="DUF6697" evidence="3">
    <location>
        <begin position="364"/>
        <end position="533"/>
    </location>
</feature>
<evidence type="ECO:0000313" key="4">
    <source>
        <dbReference type="EMBL" id="PFH54588.1"/>
    </source>
</evidence>
<evidence type="ECO:0000313" key="5">
    <source>
        <dbReference type="Proteomes" id="UP000242287"/>
    </source>
</evidence>
<keyword evidence="1" id="KW-0175">Coiled coil</keyword>
<feature type="coiled-coil region" evidence="1">
    <location>
        <begin position="184"/>
        <end position="267"/>
    </location>
</feature>
<feature type="coiled-coil region" evidence="1">
    <location>
        <begin position="20"/>
        <end position="54"/>
    </location>
</feature>
<evidence type="ECO:0000256" key="1">
    <source>
        <dbReference type="SAM" id="Coils"/>
    </source>
</evidence>
<feature type="compositionally biased region" description="Polar residues" evidence="2">
    <location>
        <begin position="322"/>
        <end position="332"/>
    </location>
</feature>
<dbReference type="Proteomes" id="UP000242287">
    <property type="component" value="Unassembled WGS sequence"/>
</dbReference>
<feature type="region of interest" description="Disordered" evidence="2">
    <location>
        <begin position="539"/>
        <end position="577"/>
    </location>
</feature>
<feature type="region of interest" description="Disordered" evidence="2">
    <location>
        <begin position="312"/>
        <end position="333"/>
    </location>
</feature>
<dbReference type="InterPro" id="IPR046520">
    <property type="entry name" value="DUF6697"/>
</dbReference>
<protein>
    <recommendedName>
        <fullName evidence="3">DUF6697 domain-containing protein</fullName>
    </recommendedName>
</protein>
<reference evidence="4 5" key="1">
    <citation type="submission" date="2014-02" db="EMBL/GenBank/DDBJ databases">
        <title>Transposable element dynamics among asymbiotic and ectomycorrhizal Amanita fungi.</title>
        <authorList>
            <consortium name="DOE Joint Genome Institute"/>
            <person name="Hess J."/>
            <person name="Skrede I."/>
            <person name="Wolfe B."/>
            <person name="LaButti K."/>
            <person name="Ohm R.A."/>
            <person name="Grigoriev I.V."/>
            <person name="Pringle A."/>
        </authorList>
    </citation>
    <scope>NUCLEOTIDE SEQUENCE [LARGE SCALE GENOMIC DNA]</scope>
    <source>
        <strain evidence="4 5">SKay4041</strain>
    </source>
</reference>
<evidence type="ECO:0000259" key="3">
    <source>
        <dbReference type="Pfam" id="PF20411"/>
    </source>
</evidence>
<accession>A0A2A9NWP0</accession>
<keyword evidence="5" id="KW-1185">Reference proteome</keyword>
<dbReference type="Pfam" id="PF20411">
    <property type="entry name" value="DUF6697"/>
    <property type="match status" value="1"/>
</dbReference>
<proteinExistence type="predicted"/>
<gene>
    <name evidence="4" type="ORF">AMATHDRAFT_52223</name>
</gene>
<dbReference type="EMBL" id="KZ301969">
    <property type="protein sequence ID" value="PFH54588.1"/>
    <property type="molecule type" value="Genomic_DNA"/>
</dbReference>
<feature type="compositionally biased region" description="Polar residues" evidence="2">
    <location>
        <begin position="117"/>
        <end position="127"/>
    </location>
</feature>
<dbReference type="STRING" id="703135.A0A2A9NWP0"/>
<organism evidence="4 5">
    <name type="scientific">Amanita thiersii Skay4041</name>
    <dbReference type="NCBI Taxonomy" id="703135"/>
    <lineage>
        <taxon>Eukaryota</taxon>
        <taxon>Fungi</taxon>
        <taxon>Dikarya</taxon>
        <taxon>Basidiomycota</taxon>
        <taxon>Agaricomycotina</taxon>
        <taxon>Agaricomycetes</taxon>
        <taxon>Agaricomycetidae</taxon>
        <taxon>Agaricales</taxon>
        <taxon>Pluteineae</taxon>
        <taxon>Amanitaceae</taxon>
        <taxon>Amanita</taxon>
    </lineage>
</organism>